<organism evidence="1 2">
    <name type="scientific">[Clostridium] polysaccharolyticum</name>
    <dbReference type="NCBI Taxonomy" id="29364"/>
    <lineage>
        <taxon>Bacteria</taxon>
        <taxon>Bacillati</taxon>
        <taxon>Bacillota</taxon>
        <taxon>Clostridia</taxon>
        <taxon>Lachnospirales</taxon>
        <taxon>Lachnospiraceae</taxon>
    </lineage>
</organism>
<sequence length="56" mass="6553">MDKKSKETKFTKEQILNSKRYESKKDLVNAVLDDNGSFSLSEVEKLINDYLKKEVK</sequence>
<accession>A0A1H9YHR8</accession>
<dbReference type="RefSeq" id="WP_092475333.1">
    <property type="nucleotide sequence ID" value="NZ_FOHN01000002.1"/>
</dbReference>
<dbReference type="EMBL" id="FOHN01000002">
    <property type="protein sequence ID" value="SES68605.1"/>
    <property type="molecule type" value="Genomic_DNA"/>
</dbReference>
<protein>
    <submittedName>
        <fullName evidence="1">Uncharacterized protein</fullName>
    </submittedName>
</protein>
<dbReference type="STRING" id="29364.SAMN04487772_10229"/>
<dbReference type="Proteomes" id="UP000199800">
    <property type="component" value="Unassembled WGS sequence"/>
</dbReference>
<gene>
    <name evidence="1" type="ORF">SAMN04487772_10229</name>
</gene>
<reference evidence="1 2" key="1">
    <citation type="submission" date="2016-10" db="EMBL/GenBank/DDBJ databases">
        <authorList>
            <person name="de Groot N.N."/>
        </authorList>
    </citation>
    <scope>NUCLEOTIDE SEQUENCE [LARGE SCALE GENOMIC DNA]</scope>
    <source>
        <strain evidence="1 2">DSM 1801</strain>
    </source>
</reference>
<dbReference type="AlphaFoldDB" id="A0A1H9YHR8"/>
<proteinExistence type="predicted"/>
<name>A0A1H9YHR8_9FIRM</name>
<evidence type="ECO:0000313" key="1">
    <source>
        <dbReference type="EMBL" id="SES68605.1"/>
    </source>
</evidence>
<keyword evidence="2" id="KW-1185">Reference proteome</keyword>
<evidence type="ECO:0000313" key="2">
    <source>
        <dbReference type="Proteomes" id="UP000199800"/>
    </source>
</evidence>